<feature type="transmembrane region" description="Helical" evidence="1">
    <location>
        <begin position="156"/>
        <end position="175"/>
    </location>
</feature>
<feature type="transmembrane region" description="Helical" evidence="1">
    <location>
        <begin position="280"/>
        <end position="298"/>
    </location>
</feature>
<organism evidence="2 3">
    <name type="scientific">Lacticaseibacillus yichunensis</name>
    <dbReference type="NCBI Taxonomy" id="2486015"/>
    <lineage>
        <taxon>Bacteria</taxon>
        <taxon>Bacillati</taxon>
        <taxon>Bacillota</taxon>
        <taxon>Bacilli</taxon>
        <taxon>Lactobacillales</taxon>
        <taxon>Lactobacillaceae</taxon>
        <taxon>Lacticaseibacillus</taxon>
    </lineage>
</organism>
<feature type="transmembrane region" description="Helical" evidence="1">
    <location>
        <begin position="304"/>
        <end position="326"/>
    </location>
</feature>
<keyword evidence="1" id="KW-0812">Transmembrane</keyword>
<accession>A0ABW4CNT6</accession>
<dbReference type="PIRSF" id="PIRSF037259">
    <property type="entry name" value="EcsB_ABC"/>
    <property type="match status" value="1"/>
</dbReference>
<dbReference type="EMBL" id="JBHTOG010000020">
    <property type="protein sequence ID" value="MFD1431953.1"/>
    <property type="molecule type" value="Genomic_DNA"/>
</dbReference>
<dbReference type="InterPro" id="IPR010288">
    <property type="entry name" value="EcsB_ABC"/>
</dbReference>
<dbReference type="Pfam" id="PF05975">
    <property type="entry name" value="EcsB"/>
    <property type="match status" value="1"/>
</dbReference>
<feature type="transmembrane region" description="Helical" evidence="1">
    <location>
        <begin position="346"/>
        <end position="368"/>
    </location>
</feature>
<sequence>MNKLWKTRLARHSKEQFKYLQLVFNDHFVLALIILLGALLYGYSQLIHDLTPQWWFTPALAAVLALVVGLGDLATLAEAADATFLLPRTSDFAGYLFRARRYSALLPLATLLLATLAAWPLLGVLHHGDWLSLGLILLALWLFKDVDLWLQLLGNYTLHLPIWLSRAVLILVAWAGLMAGIWIHPVITTAVALACDLLLRWRIGDWFQPAQLDWQLLIKRESARMGRIYRFYNLFTDVPGIGGGVHRRKYLDIFTKLVPKRYASSWTYLYVRGFLRRTEFFGLFLRLAVIGAAILAFVQQWWLAGLFALLFVYLVGFQLLPFYLAYDEIVFTHLYPLSLKQKKASFGRLVLVLLLLMSVILAIGAALSGAWLKVGVVLAAGVVLALAFALWYLPLRLAKLDAR</sequence>
<keyword evidence="1" id="KW-1133">Transmembrane helix</keyword>
<comment type="caution">
    <text evidence="2">The sequence shown here is derived from an EMBL/GenBank/DDBJ whole genome shotgun (WGS) entry which is preliminary data.</text>
</comment>
<protein>
    <submittedName>
        <fullName evidence="2">ABC transporter permease</fullName>
    </submittedName>
</protein>
<gene>
    <name evidence="2" type="ORF">ACFQ47_04570</name>
</gene>
<name>A0ABW4CNT6_9LACO</name>
<proteinExistence type="predicted"/>
<feature type="transmembrane region" description="Helical" evidence="1">
    <location>
        <begin position="101"/>
        <end position="122"/>
    </location>
</feature>
<dbReference type="Proteomes" id="UP001597192">
    <property type="component" value="Unassembled WGS sequence"/>
</dbReference>
<evidence type="ECO:0000256" key="1">
    <source>
        <dbReference type="SAM" id="Phobius"/>
    </source>
</evidence>
<feature type="transmembrane region" description="Helical" evidence="1">
    <location>
        <begin position="374"/>
        <end position="393"/>
    </location>
</feature>
<keyword evidence="3" id="KW-1185">Reference proteome</keyword>
<evidence type="ECO:0000313" key="2">
    <source>
        <dbReference type="EMBL" id="MFD1431953.1"/>
    </source>
</evidence>
<reference evidence="3" key="1">
    <citation type="journal article" date="2019" name="Int. J. Syst. Evol. Microbiol.">
        <title>The Global Catalogue of Microorganisms (GCM) 10K type strain sequencing project: providing services to taxonomists for standard genome sequencing and annotation.</title>
        <authorList>
            <consortium name="The Broad Institute Genomics Platform"/>
            <consortium name="The Broad Institute Genome Sequencing Center for Infectious Disease"/>
            <person name="Wu L."/>
            <person name="Ma J."/>
        </authorList>
    </citation>
    <scope>NUCLEOTIDE SEQUENCE [LARGE SCALE GENOMIC DNA]</scope>
    <source>
        <strain evidence="3">CCM 8947</strain>
    </source>
</reference>
<feature type="transmembrane region" description="Helical" evidence="1">
    <location>
        <begin position="55"/>
        <end position="80"/>
    </location>
</feature>
<keyword evidence="1" id="KW-0472">Membrane</keyword>
<dbReference type="RefSeq" id="WP_125696055.1">
    <property type="nucleotide sequence ID" value="NZ_JBHTOG010000020.1"/>
</dbReference>
<feature type="transmembrane region" description="Helical" evidence="1">
    <location>
        <begin position="20"/>
        <end position="43"/>
    </location>
</feature>
<evidence type="ECO:0000313" key="3">
    <source>
        <dbReference type="Proteomes" id="UP001597192"/>
    </source>
</evidence>